<name>A0ACA9QXA0_9GLOM</name>
<protein>
    <submittedName>
        <fullName evidence="1">6729_t:CDS:1</fullName>
    </submittedName>
</protein>
<dbReference type="Proteomes" id="UP000789366">
    <property type="component" value="Unassembled WGS sequence"/>
</dbReference>
<organism evidence="1 2">
    <name type="scientific">Cetraspora pellucida</name>
    <dbReference type="NCBI Taxonomy" id="1433469"/>
    <lineage>
        <taxon>Eukaryota</taxon>
        <taxon>Fungi</taxon>
        <taxon>Fungi incertae sedis</taxon>
        <taxon>Mucoromycota</taxon>
        <taxon>Glomeromycotina</taxon>
        <taxon>Glomeromycetes</taxon>
        <taxon>Diversisporales</taxon>
        <taxon>Gigasporaceae</taxon>
        <taxon>Cetraspora</taxon>
    </lineage>
</organism>
<evidence type="ECO:0000313" key="2">
    <source>
        <dbReference type="Proteomes" id="UP000789366"/>
    </source>
</evidence>
<gene>
    <name evidence="1" type="ORF">SPELUC_LOCUS15596</name>
</gene>
<comment type="caution">
    <text evidence="1">The sequence shown here is derived from an EMBL/GenBank/DDBJ whole genome shotgun (WGS) entry which is preliminary data.</text>
</comment>
<keyword evidence="2" id="KW-1185">Reference proteome</keyword>
<reference evidence="1" key="1">
    <citation type="submission" date="2021-06" db="EMBL/GenBank/DDBJ databases">
        <authorList>
            <person name="Kallberg Y."/>
            <person name="Tangrot J."/>
            <person name="Rosling A."/>
        </authorList>
    </citation>
    <scope>NUCLEOTIDE SEQUENCE</scope>
    <source>
        <strain evidence="1">28 12/20/2015</strain>
    </source>
</reference>
<sequence length="149" mass="17500">ESQDHWKVKEVIEKKDLLRSELNNDYSKPPKYNKTIIEIGSHGLSATQKNWPTTLKEMYAIYHFVTQWEHYIGTQELHVYSDATGITSNKTGRYTNKTLDNYVMTLKQTVNLHIHRIEGAQNFAADYLSRETTNELQQLEELKQLKKKK</sequence>
<feature type="non-terminal residue" evidence="1">
    <location>
        <position position="1"/>
    </location>
</feature>
<proteinExistence type="predicted"/>
<accession>A0ACA9QXA0</accession>
<evidence type="ECO:0000313" key="1">
    <source>
        <dbReference type="EMBL" id="CAG8768076.1"/>
    </source>
</evidence>
<dbReference type="EMBL" id="CAJVPW010052382">
    <property type="protein sequence ID" value="CAG8768076.1"/>
    <property type="molecule type" value="Genomic_DNA"/>
</dbReference>